<dbReference type="SMART" id="SM00052">
    <property type="entry name" value="EAL"/>
    <property type="match status" value="1"/>
</dbReference>
<dbReference type="EMBL" id="JABCQN010000001">
    <property type="protein sequence ID" value="MBF0869507.1"/>
    <property type="molecule type" value="Genomic_DNA"/>
</dbReference>
<evidence type="ECO:0000259" key="2">
    <source>
        <dbReference type="PROSITE" id="PS50883"/>
    </source>
</evidence>
<dbReference type="PROSITE" id="PS50883">
    <property type="entry name" value="EAL"/>
    <property type="match status" value="1"/>
</dbReference>
<evidence type="ECO:0000313" key="3">
    <source>
        <dbReference type="EMBL" id="MBF0869507.1"/>
    </source>
</evidence>
<name>A0A9Q2ITF5_GLUJA</name>
<feature type="domain" description="EAL" evidence="2">
    <location>
        <begin position="42"/>
        <end position="316"/>
    </location>
</feature>
<evidence type="ECO:0000313" key="4">
    <source>
        <dbReference type="Proteomes" id="UP000661006"/>
    </source>
</evidence>
<dbReference type="AlphaFoldDB" id="A0A9Q2ITF5"/>
<dbReference type="InterPro" id="IPR035919">
    <property type="entry name" value="EAL_sf"/>
</dbReference>
<dbReference type="Gene3D" id="3.20.20.450">
    <property type="entry name" value="EAL domain"/>
    <property type="match status" value="1"/>
</dbReference>
<dbReference type="Pfam" id="PF00563">
    <property type="entry name" value="EAL"/>
    <property type="match status" value="1"/>
</dbReference>
<dbReference type="GeneID" id="81473326"/>
<dbReference type="SUPFAM" id="SSF141868">
    <property type="entry name" value="EAL domain-like"/>
    <property type="match status" value="1"/>
</dbReference>
<evidence type="ECO:0000256" key="1">
    <source>
        <dbReference type="SAM" id="MobiDB-lite"/>
    </source>
</evidence>
<dbReference type="InterPro" id="IPR001633">
    <property type="entry name" value="EAL_dom"/>
</dbReference>
<reference evidence="3" key="2">
    <citation type="submission" date="2020-11" db="EMBL/GenBank/DDBJ databases">
        <title>Description of novel Gluconobacter species.</title>
        <authorList>
            <person name="Cleenwerck I."/>
            <person name="Cnockaert M."/>
            <person name="Borremans W."/>
            <person name="Wieme A.D."/>
            <person name="De Vuyst L."/>
            <person name="Vandamme P."/>
        </authorList>
    </citation>
    <scope>NUCLEOTIDE SEQUENCE</scope>
    <source>
        <strain evidence="3">R71697</strain>
    </source>
</reference>
<dbReference type="InterPro" id="IPR052155">
    <property type="entry name" value="Biofilm_reg_signaling"/>
</dbReference>
<protein>
    <submittedName>
        <fullName evidence="3">EAL domain-containing protein</fullName>
    </submittedName>
</protein>
<gene>
    <name evidence="3" type="ORF">HKD32_01365</name>
</gene>
<organism evidence="3 4">
    <name type="scientific">Gluconobacter japonicus</name>
    <dbReference type="NCBI Taxonomy" id="376620"/>
    <lineage>
        <taxon>Bacteria</taxon>
        <taxon>Pseudomonadati</taxon>
        <taxon>Pseudomonadota</taxon>
        <taxon>Alphaproteobacteria</taxon>
        <taxon>Acetobacterales</taxon>
        <taxon>Acetobacteraceae</taxon>
        <taxon>Gluconobacter</taxon>
    </lineage>
</organism>
<reference evidence="3" key="1">
    <citation type="submission" date="2020-04" db="EMBL/GenBank/DDBJ databases">
        <authorList>
            <person name="Sombolestani A."/>
        </authorList>
    </citation>
    <scope>NUCLEOTIDE SEQUENCE</scope>
    <source>
        <strain evidence="3">R71697</strain>
    </source>
</reference>
<feature type="region of interest" description="Disordered" evidence="1">
    <location>
        <begin position="1"/>
        <end position="48"/>
    </location>
</feature>
<comment type="caution">
    <text evidence="3">The sequence shown here is derived from an EMBL/GenBank/DDBJ whole genome shotgun (WGS) entry which is preliminary data.</text>
</comment>
<accession>A0A9Q2ITF5</accession>
<dbReference type="PANTHER" id="PTHR44757">
    <property type="entry name" value="DIGUANYLATE CYCLASE DGCP"/>
    <property type="match status" value="1"/>
</dbReference>
<proteinExistence type="predicted"/>
<dbReference type="RefSeq" id="WP_194257376.1">
    <property type="nucleotide sequence ID" value="NZ_JABCQN010000001.1"/>
</dbReference>
<dbReference type="PANTHER" id="PTHR44757:SF2">
    <property type="entry name" value="BIOFILM ARCHITECTURE MAINTENANCE PROTEIN MBAA"/>
    <property type="match status" value="1"/>
</dbReference>
<dbReference type="Proteomes" id="UP000661006">
    <property type="component" value="Unassembled WGS sequence"/>
</dbReference>
<sequence>MSELDDMGQEVSYGTAAPRALEGAKETGRSRLQSGSPVGAVPPPSAGMFATTLRSRRARQKSALPPLRWLPRLASARGGMEKLIGAQVDMSQLWLAIPRRTVRRSRRKSLDQQQREFDLELLQTACAQAATWPDDMRLMVSLEDDQAPDVAFNKRLNDVLDQTGFPVSRLDLVFQESGIAQSEREVCCTLASLRDRGVQIFTNGFGIAPSSLTLLRDRAISGLLDGVQFDTSVLSASTLSWSLKGDVPELDEGAVAFFRAALDAVRTLDLHVRATGVDTPAQLDFVQKNGCVEASGLALLPAETTAQIAERFAGTEGRTRRRRMSRTAEGL</sequence>